<dbReference type="EMBL" id="CP034160">
    <property type="protein sequence ID" value="AZI53867.1"/>
    <property type="molecule type" value="Genomic_DNA"/>
</dbReference>
<keyword evidence="2" id="KW-0238">DNA-binding</keyword>
<dbReference type="PANTHER" id="PTHR40661">
    <property type="match status" value="1"/>
</dbReference>
<dbReference type="PANTHER" id="PTHR40661:SF1">
    <property type="entry name" value="HTH CRO_C1-TYPE DOMAIN-CONTAINING PROTEIN"/>
    <property type="match status" value="1"/>
</dbReference>
<name>A0A3G8ZB68_9FLAO</name>
<dbReference type="KEGG" id="eva:EIB75_10820"/>
<evidence type="ECO:0000256" key="1">
    <source>
        <dbReference type="ARBA" id="ARBA00023015"/>
    </source>
</evidence>
<protein>
    <submittedName>
        <fullName evidence="5">S24 family peptidase</fullName>
    </submittedName>
</protein>
<evidence type="ECO:0000256" key="2">
    <source>
        <dbReference type="ARBA" id="ARBA00023125"/>
    </source>
</evidence>
<evidence type="ECO:0000259" key="4">
    <source>
        <dbReference type="Pfam" id="PF00717"/>
    </source>
</evidence>
<reference evidence="5" key="2">
    <citation type="submission" date="2018-11" db="EMBL/GenBank/DDBJ databases">
        <title>Proposal to divide the Flavobacteriaceae and reorganize its genera based on Amino Acid Identity values calculated from whole genome sequences.</title>
        <authorList>
            <person name="Nicholson A.C."/>
            <person name="Gulvik C.A."/>
            <person name="Whitney A.M."/>
            <person name="Humrighouse B.W."/>
            <person name="Bell M."/>
            <person name="Holmes B."/>
            <person name="Steigerwalt A."/>
            <person name="Villarma A."/>
            <person name="Sheth M."/>
            <person name="Batra D."/>
            <person name="Pryor J."/>
            <person name="Bernardet J.-F."/>
            <person name="Hugo C."/>
            <person name="Kampfer P."/>
            <person name="Newman J."/>
            <person name="Mcquiston J.R."/>
        </authorList>
    </citation>
    <scope>NUCLEOTIDE SEQUENCE [LARGE SCALE GENOMIC DNA]</scope>
    <source>
        <strain evidence="5">H6466</strain>
    </source>
</reference>
<dbReference type="AlphaFoldDB" id="A0A3G8ZB68"/>
<dbReference type="KEGG" id="eva:EIB75_00730"/>
<dbReference type="InterPro" id="IPR015927">
    <property type="entry name" value="Peptidase_S24_S26A/B/C"/>
</dbReference>
<organism evidence="5 7">
    <name type="scientific">Epilithonimonas vandammei</name>
    <dbReference type="NCBI Taxonomy" id="2487072"/>
    <lineage>
        <taxon>Bacteria</taxon>
        <taxon>Pseudomonadati</taxon>
        <taxon>Bacteroidota</taxon>
        <taxon>Flavobacteriia</taxon>
        <taxon>Flavobacteriales</taxon>
        <taxon>Weeksellaceae</taxon>
        <taxon>Chryseobacterium group</taxon>
        <taxon>Epilithonimonas</taxon>
    </lineage>
</organism>
<dbReference type="EMBL" id="CP034160">
    <property type="protein sequence ID" value="AZI55714.1"/>
    <property type="molecule type" value="Genomic_DNA"/>
</dbReference>
<evidence type="ECO:0000313" key="6">
    <source>
        <dbReference type="EMBL" id="AZI55714.1"/>
    </source>
</evidence>
<evidence type="ECO:0000313" key="7">
    <source>
        <dbReference type="Proteomes" id="UP000272316"/>
    </source>
</evidence>
<sequence length="235" mass="26669">MNNILKAMEKIAENEGITITKLEQNIGASKGVLSRAISNNSDIQSKWLLNLVENYPRYRTDWIITGAEPMLKKSNVSDADIVPVKVNRKTKDKIYEEQEVPLYDIEVAAGLKDILDNTKSQRILDMIRIPGLPKCDGALPATGDSMYPLLKAGDLVCFRRASFDSIFWGEMYILDLQIDDWDTILTVKFIQKSDIGEDYVKLVSQNQHHQPKDVRKDQIRAIAMVKATIRINSMI</sequence>
<dbReference type="Pfam" id="PF00717">
    <property type="entry name" value="Peptidase_S24"/>
    <property type="match status" value="1"/>
</dbReference>
<proteinExistence type="predicted"/>
<gene>
    <name evidence="5" type="ORF">EIB75_00730</name>
    <name evidence="6" type="ORF">EIB75_10820</name>
</gene>
<dbReference type="Gene3D" id="2.10.109.10">
    <property type="entry name" value="Umud Fragment, subunit A"/>
    <property type="match status" value="1"/>
</dbReference>
<evidence type="ECO:0000256" key="3">
    <source>
        <dbReference type="ARBA" id="ARBA00023163"/>
    </source>
</evidence>
<dbReference type="GO" id="GO:0003677">
    <property type="term" value="F:DNA binding"/>
    <property type="evidence" value="ECO:0007669"/>
    <property type="project" value="UniProtKB-KW"/>
</dbReference>
<dbReference type="SUPFAM" id="SSF51306">
    <property type="entry name" value="LexA/Signal peptidase"/>
    <property type="match status" value="1"/>
</dbReference>
<dbReference type="Proteomes" id="UP000272316">
    <property type="component" value="Chromosome"/>
</dbReference>
<dbReference type="InterPro" id="IPR039418">
    <property type="entry name" value="LexA-like"/>
</dbReference>
<accession>A0A3G8ZB68</accession>
<dbReference type="RefSeq" id="WP_124985362.1">
    <property type="nucleotide sequence ID" value="NZ_CP034160.1"/>
</dbReference>
<keyword evidence="3" id="KW-0804">Transcription</keyword>
<keyword evidence="1" id="KW-0805">Transcription regulation</keyword>
<reference evidence="7" key="1">
    <citation type="submission" date="2018-11" db="EMBL/GenBank/DDBJ databases">
        <title>Proposal to divide the Flavobacteriaceae and reorganize its genera based on Amino Acid Identity values calculated from whole genome sequences.</title>
        <authorList>
            <person name="Nicholson A.C."/>
            <person name="Gulvik C.A."/>
            <person name="Whitney A.M."/>
            <person name="Sheth M."/>
            <person name="Batra D."/>
            <person name="Pryor J."/>
            <person name="Bernardet J.-F."/>
            <person name="Hugo C."/>
            <person name="Kampfer P."/>
            <person name="Newman J.D."/>
            <person name="McQuiston J.R."/>
        </authorList>
    </citation>
    <scope>NUCLEOTIDE SEQUENCE [LARGE SCALE GENOMIC DNA]</scope>
    <source>
        <strain evidence="7">H6466</strain>
    </source>
</reference>
<evidence type="ECO:0000313" key="5">
    <source>
        <dbReference type="EMBL" id="AZI53867.1"/>
    </source>
</evidence>
<dbReference type="CDD" id="cd06529">
    <property type="entry name" value="S24_LexA-like"/>
    <property type="match status" value="1"/>
</dbReference>
<feature type="domain" description="Peptidase S24/S26A/S26B/S26C" evidence="4">
    <location>
        <begin position="101"/>
        <end position="225"/>
    </location>
</feature>
<dbReference type="InterPro" id="IPR036286">
    <property type="entry name" value="LexA/Signal_pep-like_sf"/>
</dbReference>